<evidence type="ECO:0000313" key="3">
    <source>
        <dbReference type="Proteomes" id="UP000294360"/>
    </source>
</evidence>
<dbReference type="Pfam" id="PF19911">
    <property type="entry name" value="DUF6384"/>
    <property type="match status" value="1"/>
</dbReference>
<evidence type="ECO:0000256" key="1">
    <source>
        <dbReference type="SAM" id="Phobius"/>
    </source>
</evidence>
<keyword evidence="1" id="KW-1133">Transmembrane helix</keyword>
<keyword evidence="1" id="KW-0812">Transmembrane</keyword>
<accession>A0A4V6IN30</accession>
<dbReference type="InterPro" id="IPR045964">
    <property type="entry name" value="DUF6384"/>
</dbReference>
<proteinExistence type="predicted"/>
<sequence>MAETLAPAAAGAAPGQAVKLDDLMLAMDVVDTLRHQDAFVARELNEDAREQELILRLRKIYREQGIEVSDATIGEGVKALKESRFVYTPPKRGTGLVLARLWIARGRIGAALTAIAGAIGVIWAAYYFLAERPARIEAERARIEISTSLPKALDEAYGEVINDAKTPAARPRADRLLADGREALARQDRAGAKAAISGLGRLSADLRQNYQLMIVSRPGEPSGVFRIPDRNTGARNYYLIVEAIGADGRPMALPITSEEDGSAKMTTKWGLRVDQQVYQSVAADKADDGIIQKRKVGEKRRGFLDVDYAIPTSGAAISQW</sequence>
<dbReference type="OrthoDB" id="6115808at2"/>
<feature type="transmembrane region" description="Helical" evidence="1">
    <location>
        <begin position="108"/>
        <end position="129"/>
    </location>
</feature>
<dbReference type="EMBL" id="LR536450">
    <property type="protein sequence ID" value="VFU10872.1"/>
    <property type="molecule type" value="Genomic_DNA"/>
</dbReference>
<reference evidence="2 3" key="1">
    <citation type="submission" date="2019-03" db="EMBL/GenBank/DDBJ databases">
        <authorList>
            <person name="Kox A.R. M."/>
        </authorList>
    </citation>
    <scope>NUCLEOTIDE SEQUENCE [LARGE SCALE GENOMIC DNA]</scope>
    <source>
        <strain evidence="2">MTUNDRAET4 annotated genome</strain>
    </source>
</reference>
<dbReference type="Proteomes" id="UP000294360">
    <property type="component" value="Chromosome"/>
</dbReference>
<name>A0A4V6IN30_METTU</name>
<organism evidence="2 3">
    <name type="scientific">Methylocella tundrae</name>
    <dbReference type="NCBI Taxonomy" id="227605"/>
    <lineage>
        <taxon>Bacteria</taxon>
        <taxon>Pseudomonadati</taxon>
        <taxon>Pseudomonadota</taxon>
        <taxon>Alphaproteobacteria</taxon>
        <taxon>Hyphomicrobiales</taxon>
        <taxon>Beijerinckiaceae</taxon>
        <taxon>Methylocella</taxon>
    </lineage>
</organism>
<evidence type="ECO:0000313" key="2">
    <source>
        <dbReference type="EMBL" id="VFU10872.1"/>
    </source>
</evidence>
<keyword evidence="1" id="KW-0472">Membrane</keyword>
<protein>
    <submittedName>
        <fullName evidence="2">Uncharacterized protein</fullName>
    </submittedName>
</protein>
<dbReference type="RefSeq" id="WP_134491793.1">
    <property type="nucleotide sequence ID" value="NZ_CP139089.1"/>
</dbReference>
<dbReference type="AlphaFoldDB" id="A0A4V6IN30"/>
<gene>
    <name evidence="2" type="ORF">MTUNDRAET4_3991</name>
</gene>
<dbReference type="KEGG" id="mtun:MTUNDRAET4_3991"/>